<dbReference type="SUPFAM" id="SSF52833">
    <property type="entry name" value="Thioredoxin-like"/>
    <property type="match status" value="1"/>
</dbReference>
<dbReference type="AlphaFoldDB" id="A0A8J6ZEU5"/>
<feature type="binding site" evidence="3">
    <location>
        <position position="83"/>
    </location>
    <ligand>
        <name>Cu cation</name>
        <dbReference type="ChEBI" id="CHEBI:23378"/>
    </ligand>
</feature>
<comment type="similarity">
    <text evidence="1">Belongs to the SCO1/2 family.</text>
</comment>
<dbReference type="Proteomes" id="UP000609121">
    <property type="component" value="Unassembled WGS sequence"/>
</dbReference>
<evidence type="ECO:0000313" key="7">
    <source>
        <dbReference type="Proteomes" id="UP000609121"/>
    </source>
</evidence>
<dbReference type="Gene3D" id="3.40.30.10">
    <property type="entry name" value="Glutaredoxin"/>
    <property type="match status" value="1"/>
</dbReference>
<name>A0A8J6ZEU5_9RHOB</name>
<accession>A0A8J6ZEU5</accession>
<evidence type="ECO:0000256" key="5">
    <source>
        <dbReference type="SAM" id="SignalP"/>
    </source>
</evidence>
<evidence type="ECO:0000256" key="4">
    <source>
        <dbReference type="PIRSR" id="PIRSR603782-2"/>
    </source>
</evidence>
<dbReference type="RefSeq" id="WP_193186237.1">
    <property type="nucleotide sequence ID" value="NZ_JACVXA010000085.1"/>
</dbReference>
<feature type="binding site" evidence="3">
    <location>
        <position position="173"/>
    </location>
    <ligand>
        <name>Cu cation</name>
        <dbReference type="ChEBI" id="CHEBI:23378"/>
    </ligand>
</feature>
<proteinExistence type="inferred from homology"/>
<dbReference type="FunFam" id="3.40.30.10:FF:000013">
    <property type="entry name" value="Blast:Protein SCO1 homolog, mitochondrial"/>
    <property type="match status" value="1"/>
</dbReference>
<reference evidence="6" key="1">
    <citation type="submission" date="2020-09" db="EMBL/GenBank/DDBJ databases">
        <title>A novel bacterium of genus Mangrovicoccus, isolated from South China Sea.</title>
        <authorList>
            <person name="Huang H."/>
            <person name="Mo K."/>
            <person name="Hu Y."/>
        </authorList>
    </citation>
    <scope>NUCLEOTIDE SEQUENCE</scope>
    <source>
        <strain evidence="6">HB182678</strain>
    </source>
</reference>
<dbReference type="PANTHER" id="PTHR12151">
    <property type="entry name" value="ELECTRON TRANSPORT PROTIN SCO1/SENC FAMILY MEMBER"/>
    <property type="match status" value="1"/>
</dbReference>
<sequence>MSPRLAALLAATAMGAVIAATAGYVFLADRGGDRFAACRDTAVAGGMGDVGGPFTLVDAAGRTVTEADVITKPALVYFGYTFCPDVCPLDMQRNAEAAEILAGQGIETVPVFISIDPGRDTPAVVGAFAQNFSERTIGLTGSEDQVTAASRAYRTYFRLHGDRAENPWYLVDHSTFTYLVLPGHGVAEVFRHPDFAAGTALAEDVAARTACFADRM</sequence>
<comment type="caution">
    <text evidence="6">The sequence shown here is derived from an EMBL/GenBank/DDBJ whole genome shotgun (WGS) entry which is preliminary data.</text>
</comment>
<evidence type="ECO:0000256" key="3">
    <source>
        <dbReference type="PIRSR" id="PIRSR603782-1"/>
    </source>
</evidence>
<dbReference type="InterPro" id="IPR036249">
    <property type="entry name" value="Thioredoxin-like_sf"/>
</dbReference>
<feature type="binding site" evidence="3">
    <location>
        <position position="87"/>
    </location>
    <ligand>
        <name>Cu cation</name>
        <dbReference type="ChEBI" id="CHEBI:23378"/>
    </ligand>
</feature>
<dbReference type="GO" id="GO:0046872">
    <property type="term" value="F:metal ion binding"/>
    <property type="evidence" value="ECO:0007669"/>
    <property type="project" value="UniProtKB-KW"/>
</dbReference>
<dbReference type="Pfam" id="PF02630">
    <property type="entry name" value="SCO1-SenC"/>
    <property type="match status" value="1"/>
</dbReference>
<dbReference type="InterPro" id="IPR003782">
    <property type="entry name" value="SCO1/SenC"/>
</dbReference>
<keyword evidence="5" id="KW-0732">Signal</keyword>
<organism evidence="6 7">
    <name type="scientific">Mangrovicoccus algicola</name>
    <dbReference type="NCBI Taxonomy" id="2771008"/>
    <lineage>
        <taxon>Bacteria</taxon>
        <taxon>Pseudomonadati</taxon>
        <taxon>Pseudomonadota</taxon>
        <taxon>Alphaproteobacteria</taxon>
        <taxon>Rhodobacterales</taxon>
        <taxon>Paracoccaceae</taxon>
        <taxon>Mangrovicoccus</taxon>
    </lineage>
</organism>
<protein>
    <submittedName>
        <fullName evidence="6">SCO family protein</fullName>
    </submittedName>
</protein>
<dbReference type="EMBL" id="JACVXA010000085">
    <property type="protein sequence ID" value="MBE3640316.1"/>
    <property type="molecule type" value="Genomic_DNA"/>
</dbReference>
<keyword evidence="7" id="KW-1185">Reference proteome</keyword>
<dbReference type="PANTHER" id="PTHR12151:SF25">
    <property type="entry name" value="LINALOOL DEHYDRATASE_ISOMERASE DOMAIN-CONTAINING PROTEIN"/>
    <property type="match status" value="1"/>
</dbReference>
<evidence type="ECO:0000256" key="1">
    <source>
        <dbReference type="ARBA" id="ARBA00010996"/>
    </source>
</evidence>
<keyword evidence="4" id="KW-1015">Disulfide bond</keyword>
<keyword evidence="2 3" id="KW-0186">Copper</keyword>
<evidence type="ECO:0000256" key="2">
    <source>
        <dbReference type="ARBA" id="ARBA00023008"/>
    </source>
</evidence>
<gene>
    <name evidence="6" type="ORF">ICN82_19100</name>
</gene>
<feature type="disulfide bond" description="Redox-active" evidence="4">
    <location>
        <begin position="83"/>
        <end position="87"/>
    </location>
</feature>
<keyword evidence="3" id="KW-0479">Metal-binding</keyword>
<feature type="signal peptide" evidence="5">
    <location>
        <begin position="1"/>
        <end position="19"/>
    </location>
</feature>
<dbReference type="CDD" id="cd02968">
    <property type="entry name" value="SCO"/>
    <property type="match status" value="1"/>
</dbReference>
<evidence type="ECO:0000313" key="6">
    <source>
        <dbReference type="EMBL" id="MBE3640316.1"/>
    </source>
</evidence>
<feature type="chain" id="PRO_5035329622" evidence="5">
    <location>
        <begin position="20"/>
        <end position="216"/>
    </location>
</feature>